<reference evidence="1" key="1">
    <citation type="submission" date="2022-03" db="EMBL/GenBank/DDBJ databases">
        <title>Genomic Encyclopedia of Type Strains, Phase III (KMG-III): the genomes of soil and plant-associated and newly described type strains.</title>
        <authorList>
            <person name="Whitman W."/>
        </authorList>
    </citation>
    <scope>NUCLEOTIDE SEQUENCE</scope>
    <source>
        <strain evidence="1">ANL 6-2</strain>
    </source>
</reference>
<keyword evidence="2" id="KW-1185">Reference proteome</keyword>
<accession>A0AAE3G6D4</accession>
<dbReference type="Proteomes" id="UP001205843">
    <property type="component" value="Unassembled WGS sequence"/>
</dbReference>
<proteinExistence type="predicted"/>
<dbReference type="EMBL" id="JALJXV010000005">
    <property type="protein sequence ID" value="MCP1675223.1"/>
    <property type="molecule type" value="Genomic_DNA"/>
</dbReference>
<organism evidence="1 2">
    <name type="scientific">Natronocella acetinitrilica</name>
    <dbReference type="NCBI Taxonomy" id="414046"/>
    <lineage>
        <taxon>Bacteria</taxon>
        <taxon>Pseudomonadati</taxon>
        <taxon>Pseudomonadota</taxon>
        <taxon>Gammaproteobacteria</taxon>
        <taxon>Chromatiales</taxon>
        <taxon>Ectothiorhodospiraceae</taxon>
        <taxon>Natronocella</taxon>
    </lineage>
</organism>
<dbReference type="AlphaFoldDB" id="A0AAE3G6D4"/>
<protein>
    <submittedName>
        <fullName evidence="1">Uncharacterized protein</fullName>
    </submittedName>
</protein>
<dbReference type="RefSeq" id="WP_253478335.1">
    <property type="nucleotide sequence ID" value="NZ_JALJXV010000005.1"/>
</dbReference>
<gene>
    <name evidence="1" type="ORF">J2T57_002371</name>
</gene>
<sequence length="665" mass="73092">MTDSDSGTRLQGLCEKLDRAVEALHRTSPFAKGIKQRPVLDLARRIMQQPGGVAAIYDRIGALEEAGIFHDSDWQNPDRLQPWMAANTIRQGEPDTTVLEALSELRLAAVARGALLHPGLSDEEAGHLLSQILALNLPLIFGQLNEAERVHLGGFAPAVHQLYQFLAGEIGLGEVLDRLINEIWRMLDQRPIEVDHVKEMITSVSVYLADPESGISANSSRGAERLISALYGPTRGCQEDPGFVIYTERLANMDAQALRQEALGFSRSMLDTGLVSPYHAVFLRYVLDQQPDLIGAALGLSSTGNDALHCYQHLVHNLIAEAVWPETAESVYGLSGLLERGILYNGPLAPALWRQIGLPLSEQAIRMLGVPATAEPSPRQHLLAGVLCVLGQPLGVGQGNNPTCQSARALSMWANNDPDYLLQILTWAARDDDVVMRFEGQLLSSRDLTRHTGLAVIQDVDPVSAVTVPHLDAIYQAMGVLCADRGEQDPHQWINPEFHGWWVGRGFAIAVDVPTGNLTNFSDFVKRFYGSYHPLYNGNQLVIHPQPAGIAVTDSAARFIGWHAISIQRVGLDPGGEMRVYFYNPNNDSGQHWGQDIQVSTNGCGERFGESSLPFPEFTSRLYIYHFDPREVVNNPAVPVEELEQVLTLAAESWAADRNAEQAWA</sequence>
<comment type="caution">
    <text evidence="1">The sequence shown here is derived from an EMBL/GenBank/DDBJ whole genome shotgun (WGS) entry which is preliminary data.</text>
</comment>
<evidence type="ECO:0000313" key="1">
    <source>
        <dbReference type="EMBL" id="MCP1675223.1"/>
    </source>
</evidence>
<name>A0AAE3G6D4_9GAMM</name>
<evidence type="ECO:0000313" key="2">
    <source>
        <dbReference type="Proteomes" id="UP001205843"/>
    </source>
</evidence>